<evidence type="ECO:0000256" key="1">
    <source>
        <dbReference type="SAM" id="MobiDB-lite"/>
    </source>
</evidence>
<feature type="compositionally biased region" description="Gly residues" evidence="1">
    <location>
        <begin position="765"/>
        <end position="778"/>
    </location>
</feature>
<dbReference type="GO" id="GO:0050659">
    <property type="term" value="F:N-acetylgalactosamine 4-sulfate 6-O-sulfotransferase activity"/>
    <property type="evidence" value="ECO:0007669"/>
    <property type="project" value="TreeGrafter"/>
</dbReference>
<feature type="compositionally biased region" description="Low complexity" evidence="1">
    <location>
        <begin position="228"/>
        <end position="245"/>
    </location>
</feature>
<evidence type="ECO:0000259" key="3">
    <source>
        <dbReference type="Pfam" id="PF00685"/>
    </source>
</evidence>
<dbReference type="InterPro" id="IPR000863">
    <property type="entry name" value="Sulfotransferase_dom"/>
</dbReference>
<dbReference type="Proteomes" id="UP001374579">
    <property type="component" value="Unassembled WGS sequence"/>
</dbReference>
<protein>
    <recommendedName>
        <fullName evidence="3">Sulfotransferase domain-containing protein</fullName>
    </recommendedName>
</protein>
<dbReference type="PANTHER" id="PTHR15723">
    <property type="entry name" value="CARBOHYDRATE SULFOTRANSFERASE 15"/>
    <property type="match status" value="1"/>
</dbReference>
<feature type="compositionally biased region" description="Basic residues" evidence="1">
    <location>
        <begin position="264"/>
        <end position="275"/>
    </location>
</feature>
<feature type="compositionally biased region" description="Gly residues" evidence="1">
    <location>
        <begin position="89"/>
        <end position="138"/>
    </location>
</feature>
<evidence type="ECO:0000313" key="5">
    <source>
        <dbReference type="Proteomes" id="UP001374579"/>
    </source>
</evidence>
<reference evidence="4 5" key="1">
    <citation type="submission" date="2024-02" db="EMBL/GenBank/DDBJ databases">
        <title>Chromosome-scale genome assembly of the rough periwinkle Littorina saxatilis.</title>
        <authorList>
            <person name="De Jode A."/>
            <person name="Faria R."/>
            <person name="Formenti G."/>
            <person name="Sims Y."/>
            <person name="Smith T.P."/>
            <person name="Tracey A."/>
            <person name="Wood J.M.D."/>
            <person name="Zagrodzka Z.B."/>
            <person name="Johannesson K."/>
            <person name="Butlin R.K."/>
            <person name="Leder E.H."/>
        </authorList>
    </citation>
    <scope>NUCLEOTIDE SEQUENCE [LARGE SCALE GENOMIC DNA]</scope>
    <source>
        <strain evidence="4">Snail1</strain>
        <tissue evidence="4">Muscle</tissue>
    </source>
</reference>
<keyword evidence="2" id="KW-0472">Membrane</keyword>
<organism evidence="4 5">
    <name type="scientific">Littorina saxatilis</name>
    <dbReference type="NCBI Taxonomy" id="31220"/>
    <lineage>
        <taxon>Eukaryota</taxon>
        <taxon>Metazoa</taxon>
        <taxon>Spiralia</taxon>
        <taxon>Lophotrochozoa</taxon>
        <taxon>Mollusca</taxon>
        <taxon>Gastropoda</taxon>
        <taxon>Caenogastropoda</taxon>
        <taxon>Littorinimorpha</taxon>
        <taxon>Littorinoidea</taxon>
        <taxon>Littorinidae</taxon>
        <taxon>Littorina</taxon>
    </lineage>
</organism>
<comment type="caution">
    <text evidence="4">The sequence shown here is derived from an EMBL/GenBank/DDBJ whole genome shotgun (WGS) entry which is preliminary data.</text>
</comment>
<proteinExistence type="predicted"/>
<feature type="transmembrane region" description="Helical" evidence="2">
    <location>
        <begin position="7"/>
        <end position="28"/>
    </location>
</feature>
<keyword evidence="5" id="KW-1185">Reference proteome</keyword>
<feature type="compositionally biased region" description="Acidic residues" evidence="1">
    <location>
        <begin position="192"/>
        <end position="214"/>
    </location>
</feature>
<gene>
    <name evidence="4" type="ORF">V1264_020243</name>
</gene>
<dbReference type="InterPro" id="IPR027417">
    <property type="entry name" value="P-loop_NTPase"/>
</dbReference>
<feature type="compositionally biased region" description="Low complexity" evidence="1">
    <location>
        <begin position="75"/>
        <end position="84"/>
    </location>
</feature>
<dbReference type="Pfam" id="PF00685">
    <property type="entry name" value="Sulfotransfer_1"/>
    <property type="match status" value="1"/>
</dbReference>
<dbReference type="SUPFAM" id="SSF52540">
    <property type="entry name" value="P-loop containing nucleoside triphosphate hydrolases"/>
    <property type="match status" value="1"/>
</dbReference>
<dbReference type="PANTHER" id="PTHR15723:SF0">
    <property type="entry name" value="CARBOHYDRATE SULFOTRANSFERASE 15"/>
    <property type="match status" value="1"/>
</dbReference>
<accession>A0AAN9B9N3</accession>
<feature type="compositionally biased region" description="Basic residues" evidence="1">
    <location>
        <begin position="64"/>
        <end position="74"/>
    </location>
</feature>
<name>A0AAN9B9N3_9CAEN</name>
<keyword evidence="2" id="KW-1133">Transmembrane helix</keyword>
<dbReference type="GO" id="GO:0019319">
    <property type="term" value="P:hexose biosynthetic process"/>
    <property type="evidence" value="ECO:0007669"/>
    <property type="project" value="TreeGrafter"/>
</dbReference>
<dbReference type="InterPro" id="IPR052654">
    <property type="entry name" value="CS_Sulfotransferase"/>
</dbReference>
<feature type="domain" description="Sulfotransferase" evidence="3">
    <location>
        <begin position="487"/>
        <end position="622"/>
    </location>
</feature>
<keyword evidence="2" id="KW-0812">Transmembrane</keyword>
<sequence length="789" mass="84672">MRVHLRGVVIGVGILLSVVLIVSLFNAFDAPPGGSKKARSRHALSMEVDGDDDDVDDMEGASPRSRKTAPKAHNSRSSPRSSTRLRPHGGPGARAGGPGARSAGGLGARAGGLGGPGARAGGPGARAGGPGARAGGPGARAVGPGARAGGPGARVGGPGARPGGPGARAGGPRAGGRAGGPPGRGGPRGDAFDDEDEEDFDLDELETLSEEVEEGGPRPRGRAGGAAAGRMGARAGPAGGRARAQALDDDDEELLYGGAPGRKAPGKTKAPKKGPKANADGAVKKRKKKEPPYPEWWKTAFQRSAVASLEEETVGDQPLFPECPHFDMGSALTKVKRYGFVQPPNFMRNSKNPCWFEFNGKKNILKCVPYFYIAGVPKGGTSDLYHRLAGHPNVRRGGAVSYFWWDRLRYGASKSLKYTKEAKRTSDPVPLKEFAKYVVGSDGKNVTKEILYLGRSESIFGDASPTYLVENTQWDIFEGNEGCSEPRVIPASFMYHMFPQAKIIIILRDPIERLYSRFLASVPFVEEYINHTASLFHTFTVQAVQNYRDCFSKTSIRHCAYNASLYSNAVIRLSEGMYSVFLEDWFRIFPREQILILKHEDYVQDIPGHIQKVFDHLSLDPLDDYAMLKLSELPVVRKGKTPEEEGTIMPETVSLLNDFYTPFNLRLAYILDDDTWLYKTESQITAPRPMNVDAEEEGNNDIGPPKEDKEEEDDDEEEEDEEEGGGEGEEEKKQVAEGAEQPAERASGGRSAGGSSGTVLRTGGDASGGAPGEAGGGASVEKMQVDEDI</sequence>
<evidence type="ECO:0000256" key="2">
    <source>
        <dbReference type="SAM" id="Phobius"/>
    </source>
</evidence>
<feature type="compositionally biased region" description="Gly residues" evidence="1">
    <location>
        <begin position="146"/>
        <end position="188"/>
    </location>
</feature>
<evidence type="ECO:0000313" key="4">
    <source>
        <dbReference type="EMBL" id="KAK7101940.1"/>
    </source>
</evidence>
<dbReference type="EMBL" id="JBAMIC010000010">
    <property type="protein sequence ID" value="KAK7101940.1"/>
    <property type="molecule type" value="Genomic_DNA"/>
</dbReference>
<dbReference type="AlphaFoldDB" id="A0AAN9B9N3"/>
<feature type="region of interest" description="Disordered" evidence="1">
    <location>
        <begin position="687"/>
        <end position="789"/>
    </location>
</feature>
<feature type="region of interest" description="Disordered" evidence="1">
    <location>
        <begin position="31"/>
        <end position="289"/>
    </location>
</feature>
<dbReference type="Gene3D" id="3.40.50.300">
    <property type="entry name" value="P-loop containing nucleotide triphosphate hydrolases"/>
    <property type="match status" value="1"/>
</dbReference>
<feature type="compositionally biased region" description="Acidic residues" evidence="1">
    <location>
        <begin position="48"/>
        <end position="59"/>
    </location>
</feature>
<feature type="compositionally biased region" description="Acidic residues" evidence="1">
    <location>
        <begin position="709"/>
        <end position="729"/>
    </location>
</feature>